<accession>A0A0C1MST3</accession>
<dbReference type="RefSeq" id="WP_039457285.1">
    <property type="nucleotide sequence ID" value="NZ_JSWE01000124.1"/>
</dbReference>
<dbReference type="GO" id="GO:0006598">
    <property type="term" value="P:polyamine catabolic process"/>
    <property type="evidence" value="ECO:0007669"/>
    <property type="project" value="TreeGrafter"/>
</dbReference>
<sequence length="291" mass="33642">MVTGNLKKLILNLQDELFSTLNLTPQIGFELEFYLTDLKGNQIDHPQASLLRQLLAEQNIILEEEKGRGQFEVHSNYTSDLPMLTTYLEELKAILGNYSKACGFLVNFDPKPFPKDYGSSLHVHLNFLNKEEKKIFSLADTNQSYELKKCIYGILDIIREGIYFFGGEKDFSRFSAKFMAPINISWGGNNRTTAIRVPDSKPEFRRIELRVPSANASLEKVIAFILIGALHGLKNENLYYERIYGNAFDEQYALQLLPKDLKEAENIFHEQGVLKNYLEEFQYYEREEKNI</sequence>
<evidence type="ECO:0000256" key="3">
    <source>
        <dbReference type="RuleBase" id="RU000384"/>
    </source>
</evidence>
<dbReference type="GO" id="GO:0004356">
    <property type="term" value="F:glutamine synthetase activity"/>
    <property type="evidence" value="ECO:0007669"/>
    <property type="project" value="InterPro"/>
</dbReference>
<dbReference type="SUPFAM" id="SSF55931">
    <property type="entry name" value="Glutamine synthetase/guanido kinase"/>
    <property type="match status" value="1"/>
</dbReference>
<keyword evidence="1" id="KW-0436">Ligase</keyword>
<dbReference type="PANTHER" id="PTHR43785:SF12">
    <property type="entry name" value="TYPE-1 GLUTAMINE SYNTHETASE 2"/>
    <property type="match status" value="1"/>
</dbReference>
<protein>
    <recommendedName>
        <fullName evidence="4">GS catalytic domain-containing protein</fullName>
    </recommendedName>
</protein>
<dbReference type="Pfam" id="PF00120">
    <property type="entry name" value="Gln-synt_C"/>
    <property type="match status" value="1"/>
</dbReference>
<name>A0A0C1MST3_9RICK</name>
<evidence type="ECO:0000259" key="4">
    <source>
        <dbReference type="PROSITE" id="PS51987"/>
    </source>
</evidence>
<comment type="caution">
    <text evidence="5">The sequence shown here is derived from an EMBL/GenBank/DDBJ whole genome shotgun (WGS) entry which is preliminary data.</text>
</comment>
<dbReference type="Gene3D" id="3.30.590.10">
    <property type="entry name" value="Glutamine synthetase/guanido kinase, catalytic domain"/>
    <property type="match status" value="1"/>
</dbReference>
<evidence type="ECO:0000256" key="1">
    <source>
        <dbReference type="ARBA" id="ARBA00022598"/>
    </source>
</evidence>
<gene>
    <name evidence="5" type="ORF">NF27_EY02280</name>
</gene>
<dbReference type="AlphaFoldDB" id="A0A0C1MST3"/>
<dbReference type="GO" id="GO:0006542">
    <property type="term" value="P:glutamine biosynthetic process"/>
    <property type="evidence" value="ECO:0007669"/>
    <property type="project" value="TreeGrafter"/>
</dbReference>
<keyword evidence="6" id="KW-1185">Reference proteome</keyword>
<comment type="similarity">
    <text evidence="2 3">Belongs to the glutamine synthetase family.</text>
</comment>
<dbReference type="InterPro" id="IPR008146">
    <property type="entry name" value="Gln_synth_cat_dom"/>
</dbReference>
<dbReference type="EMBL" id="JSWE01000124">
    <property type="protein sequence ID" value="KIE05132.1"/>
    <property type="molecule type" value="Genomic_DNA"/>
</dbReference>
<proteinExistence type="inferred from homology"/>
<dbReference type="PANTHER" id="PTHR43785">
    <property type="entry name" value="GAMMA-GLUTAMYLPUTRESCINE SYNTHETASE"/>
    <property type="match status" value="1"/>
</dbReference>
<dbReference type="STRING" id="86105.NF27_EY02280"/>
<dbReference type="PROSITE" id="PS51987">
    <property type="entry name" value="GS_CATALYTIC"/>
    <property type="match status" value="1"/>
</dbReference>
<organism evidence="5 6">
    <name type="scientific">Candidatus Jidaibacter acanthamoebae</name>
    <dbReference type="NCBI Taxonomy" id="86105"/>
    <lineage>
        <taxon>Bacteria</taxon>
        <taxon>Pseudomonadati</taxon>
        <taxon>Pseudomonadota</taxon>
        <taxon>Alphaproteobacteria</taxon>
        <taxon>Rickettsiales</taxon>
        <taxon>Candidatus Midichloriaceae</taxon>
        <taxon>Candidatus Jidaibacter</taxon>
    </lineage>
</organism>
<evidence type="ECO:0000256" key="2">
    <source>
        <dbReference type="PROSITE-ProRule" id="PRU01331"/>
    </source>
</evidence>
<dbReference type="SMART" id="SM01230">
    <property type="entry name" value="Gln-synt_C"/>
    <property type="match status" value="1"/>
</dbReference>
<evidence type="ECO:0000313" key="6">
    <source>
        <dbReference type="Proteomes" id="UP000031258"/>
    </source>
</evidence>
<dbReference type="OrthoDB" id="9807095at2"/>
<dbReference type="Proteomes" id="UP000031258">
    <property type="component" value="Unassembled WGS sequence"/>
</dbReference>
<reference evidence="5 6" key="1">
    <citation type="submission" date="2014-11" db="EMBL/GenBank/DDBJ databases">
        <title>A Rickettsiales Symbiont of Amoebae With Ancient Features.</title>
        <authorList>
            <person name="Schulz F."/>
            <person name="Martijn J."/>
            <person name="Wascher F."/>
            <person name="Kostanjsek R."/>
            <person name="Ettema T.J."/>
            <person name="Horn M."/>
        </authorList>
    </citation>
    <scope>NUCLEOTIDE SEQUENCE [LARGE SCALE GENOMIC DNA]</scope>
    <source>
        <strain evidence="5 6">UWC36</strain>
    </source>
</reference>
<evidence type="ECO:0000313" key="5">
    <source>
        <dbReference type="EMBL" id="KIE05132.1"/>
    </source>
</evidence>
<feature type="domain" description="GS catalytic" evidence="4">
    <location>
        <begin position="1"/>
        <end position="291"/>
    </location>
</feature>
<dbReference type="InterPro" id="IPR014746">
    <property type="entry name" value="Gln_synth/guanido_kin_cat_dom"/>
</dbReference>